<dbReference type="EMBL" id="QRAV01000004">
    <property type="protein sequence ID" value="RDL22158.1"/>
    <property type="molecule type" value="Genomic_DNA"/>
</dbReference>
<proteinExistence type="predicted"/>
<comment type="caution">
    <text evidence="1">The sequence shown here is derived from an EMBL/GenBank/DDBJ whole genome shotgun (WGS) entry which is preliminary data.</text>
</comment>
<accession>A0A370SQX6</accession>
<sequence length="64" mass="7401">MMLAGAGKQWTQKSRKPFTYRLLHVLTLIMADFDGRQKSRPQAGFLMPEINPACRLKYEFALVE</sequence>
<dbReference type="Proteomes" id="UP000255365">
    <property type="component" value="Unassembled WGS sequence"/>
</dbReference>
<dbReference type="RefSeq" id="WP_115146480.1">
    <property type="nucleotide sequence ID" value="NZ_QRAV01000004.1"/>
</dbReference>
<reference evidence="1 2" key="1">
    <citation type="submission" date="2018-07" db="EMBL/GenBank/DDBJ databases">
        <title>Genome sequencing of rice bacterial endophytes.</title>
        <authorList>
            <person name="Venturi V."/>
        </authorList>
    </citation>
    <scope>NUCLEOTIDE SEQUENCE [LARGE SCALE GENOMIC DNA]</scope>
    <source>
        <strain evidence="1 2">E2333</strain>
    </source>
</reference>
<evidence type="ECO:0000313" key="2">
    <source>
        <dbReference type="Proteomes" id="UP000255365"/>
    </source>
</evidence>
<evidence type="ECO:0000313" key="1">
    <source>
        <dbReference type="EMBL" id="RDL22158.1"/>
    </source>
</evidence>
<name>A0A370SQX6_PSEJE</name>
<organism evidence="1 2">
    <name type="scientific">Pseudomonas jessenii</name>
    <dbReference type="NCBI Taxonomy" id="77298"/>
    <lineage>
        <taxon>Bacteria</taxon>
        <taxon>Pseudomonadati</taxon>
        <taxon>Pseudomonadota</taxon>
        <taxon>Gammaproteobacteria</taxon>
        <taxon>Pseudomonadales</taxon>
        <taxon>Pseudomonadaceae</taxon>
        <taxon>Pseudomonas</taxon>
    </lineage>
</organism>
<protein>
    <submittedName>
        <fullName evidence="1">Uncharacterized protein</fullName>
    </submittedName>
</protein>
<dbReference type="AlphaFoldDB" id="A0A370SQX6"/>
<gene>
    <name evidence="1" type="ORF">DEU51_104110</name>
</gene>